<name>A0A1Q8VCQ4_9ACTO</name>
<reference evidence="6 7" key="1">
    <citation type="submission" date="2016-12" db="EMBL/GenBank/DDBJ databases">
        <title>Genomic comparison of strains in the 'Actinomyces naeslundii' group.</title>
        <authorList>
            <person name="Mughal S.R."/>
            <person name="Do T."/>
            <person name="Gilbert S.C."/>
            <person name="Witherden E.A."/>
            <person name="Didelot X."/>
            <person name="Beighton D."/>
        </authorList>
    </citation>
    <scope>NUCLEOTIDE SEQUENCE [LARGE SCALE GENOMIC DNA]</scope>
    <source>
        <strain evidence="6 7">S24V</strain>
    </source>
</reference>
<dbReference type="InterPro" id="IPR005843">
    <property type="entry name" value="A-D-PHexomutase_C"/>
</dbReference>
<dbReference type="InterPro" id="IPR036900">
    <property type="entry name" value="A-D-PHexomutase_C_sf"/>
</dbReference>
<dbReference type="InterPro" id="IPR005846">
    <property type="entry name" value="A-D-PHexomutase_a/b/a-III"/>
</dbReference>
<keyword evidence="2" id="KW-0460">Magnesium</keyword>
<keyword evidence="3" id="KW-0413">Isomerase</keyword>
<evidence type="ECO:0000259" key="5">
    <source>
        <dbReference type="Pfam" id="PF02880"/>
    </source>
</evidence>
<dbReference type="Gene3D" id="3.40.120.10">
    <property type="entry name" value="Alpha-D-Glucose-1,6-Bisphosphate, subunit A, domain 3"/>
    <property type="match status" value="1"/>
</dbReference>
<dbReference type="Proteomes" id="UP000186855">
    <property type="component" value="Unassembled WGS sequence"/>
</dbReference>
<organism evidence="6 7">
    <name type="scientific">Actinomyces oris</name>
    <dbReference type="NCBI Taxonomy" id="544580"/>
    <lineage>
        <taxon>Bacteria</taxon>
        <taxon>Bacillati</taxon>
        <taxon>Actinomycetota</taxon>
        <taxon>Actinomycetes</taxon>
        <taxon>Actinomycetales</taxon>
        <taxon>Actinomycetaceae</taxon>
        <taxon>Actinomyces</taxon>
    </lineage>
</organism>
<dbReference type="AlphaFoldDB" id="A0A1Q8VCQ4"/>
<comment type="caution">
    <text evidence="6">The sequence shown here is derived from an EMBL/GenBank/DDBJ whole genome shotgun (WGS) entry which is preliminary data.</text>
</comment>
<keyword evidence="1" id="KW-0479">Metal-binding</keyword>
<proteinExistence type="predicted"/>
<protein>
    <submittedName>
        <fullName evidence="6">Phosphomannomutase</fullName>
    </submittedName>
</protein>
<evidence type="ECO:0000313" key="6">
    <source>
        <dbReference type="EMBL" id="OLO45878.1"/>
    </source>
</evidence>
<dbReference type="InterPro" id="IPR016055">
    <property type="entry name" value="A-D-PHexomutase_a/b/a-I/II/III"/>
</dbReference>
<evidence type="ECO:0000256" key="1">
    <source>
        <dbReference type="ARBA" id="ARBA00022723"/>
    </source>
</evidence>
<dbReference type="GO" id="GO:0046872">
    <property type="term" value="F:metal ion binding"/>
    <property type="evidence" value="ECO:0007669"/>
    <property type="project" value="UniProtKB-KW"/>
</dbReference>
<dbReference type="GO" id="GO:0006166">
    <property type="term" value="P:purine ribonucleoside salvage"/>
    <property type="evidence" value="ECO:0007669"/>
    <property type="project" value="TreeGrafter"/>
</dbReference>
<feature type="domain" description="Alpha-D-phosphohexomutase C-terminal" evidence="4">
    <location>
        <begin position="125"/>
        <end position="155"/>
    </location>
</feature>
<dbReference type="PANTHER" id="PTHR45745:SF1">
    <property type="entry name" value="PHOSPHOGLUCOMUTASE 2B-RELATED"/>
    <property type="match status" value="1"/>
</dbReference>
<dbReference type="GO" id="GO:0008973">
    <property type="term" value="F:phosphopentomutase activity"/>
    <property type="evidence" value="ECO:0007669"/>
    <property type="project" value="TreeGrafter"/>
</dbReference>
<dbReference type="EMBL" id="MSKI01000213">
    <property type="protein sequence ID" value="OLO45878.1"/>
    <property type="molecule type" value="Genomic_DNA"/>
</dbReference>
<evidence type="ECO:0000256" key="2">
    <source>
        <dbReference type="ARBA" id="ARBA00022842"/>
    </source>
</evidence>
<evidence type="ECO:0000313" key="7">
    <source>
        <dbReference type="Proteomes" id="UP000186855"/>
    </source>
</evidence>
<dbReference type="PANTHER" id="PTHR45745">
    <property type="entry name" value="PHOSPHOMANNOMUTASE 45A"/>
    <property type="match status" value="1"/>
</dbReference>
<sequence length="190" mass="20273">GFKWISREPGLVFGYEEALGYCVDPAAVRDKDGISASVRLAVLTSVLKQQGRTLQDLLNRLAREHGLHATSPLSMRVEDLDIITSTMERLRSGGAPAKLAGSPVTTTVDLLDGVSDGNGGTLPPTNGLVWVTASDDRVVVRPSGTEPKLKCYCEVILPTNDTPVAQVRKAAAERLEAIKEDLRGILGIVA</sequence>
<gene>
    <name evidence="6" type="ORF">BKH30_12790</name>
</gene>
<dbReference type="GO" id="GO:0005975">
    <property type="term" value="P:carbohydrate metabolic process"/>
    <property type="evidence" value="ECO:0007669"/>
    <property type="project" value="InterPro"/>
</dbReference>
<accession>A0A1Q8VCQ4</accession>
<evidence type="ECO:0000256" key="3">
    <source>
        <dbReference type="ARBA" id="ARBA00023235"/>
    </source>
</evidence>
<feature type="domain" description="Alpha-D-phosphohexomutase alpha/beta/alpha" evidence="5">
    <location>
        <begin position="1"/>
        <end position="62"/>
    </location>
</feature>
<dbReference type="SUPFAM" id="SSF55957">
    <property type="entry name" value="Phosphoglucomutase, C-terminal domain"/>
    <property type="match status" value="1"/>
</dbReference>
<dbReference type="SUPFAM" id="SSF53738">
    <property type="entry name" value="Phosphoglucomutase, first 3 domains"/>
    <property type="match status" value="1"/>
</dbReference>
<feature type="non-terminal residue" evidence="6">
    <location>
        <position position="1"/>
    </location>
</feature>
<dbReference type="Gene3D" id="3.30.310.50">
    <property type="entry name" value="Alpha-D-phosphohexomutase, C-terminal domain"/>
    <property type="match status" value="1"/>
</dbReference>
<evidence type="ECO:0000259" key="4">
    <source>
        <dbReference type="Pfam" id="PF00408"/>
    </source>
</evidence>
<dbReference type="Pfam" id="PF00408">
    <property type="entry name" value="PGM_PMM_IV"/>
    <property type="match status" value="1"/>
</dbReference>
<dbReference type="Pfam" id="PF02880">
    <property type="entry name" value="PGM_PMM_III"/>
    <property type="match status" value="1"/>
</dbReference>